<evidence type="ECO:0000313" key="3">
    <source>
        <dbReference type="Proteomes" id="UP001589810"/>
    </source>
</evidence>
<accession>A0ABV6ML18</accession>
<evidence type="ECO:0000256" key="1">
    <source>
        <dbReference type="SAM" id="MobiDB-lite"/>
    </source>
</evidence>
<dbReference type="Proteomes" id="UP001589810">
    <property type="component" value="Unassembled WGS sequence"/>
</dbReference>
<sequence>MPKSFAPPTDRFDLDQLTAIVAAGRDGHSTLNGTGLTSTVADGEARQHRDHRAAARPAPETTSTIAAPTGQVVRPPRRLRPRRTPQPVRPGVLPVATTSN</sequence>
<protein>
    <submittedName>
        <fullName evidence="2">Uncharacterized protein</fullName>
    </submittedName>
</protein>
<gene>
    <name evidence="2" type="ORF">ACFFH7_04080</name>
</gene>
<dbReference type="RefSeq" id="WP_273939456.1">
    <property type="nucleotide sequence ID" value="NZ_CP097263.1"/>
</dbReference>
<reference evidence="2 3" key="1">
    <citation type="submission" date="2024-09" db="EMBL/GenBank/DDBJ databases">
        <authorList>
            <person name="Sun Q."/>
            <person name="Mori K."/>
        </authorList>
    </citation>
    <scope>NUCLEOTIDE SEQUENCE [LARGE SCALE GENOMIC DNA]</scope>
    <source>
        <strain evidence="2 3">TBRC 1432</strain>
    </source>
</reference>
<organism evidence="2 3">
    <name type="scientific">Kutzneria chonburiensis</name>
    <dbReference type="NCBI Taxonomy" id="1483604"/>
    <lineage>
        <taxon>Bacteria</taxon>
        <taxon>Bacillati</taxon>
        <taxon>Actinomycetota</taxon>
        <taxon>Actinomycetes</taxon>
        <taxon>Pseudonocardiales</taxon>
        <taxon>Pseudonocardiaceae</taxon>
        <taxon>Kutzneria</taxon>
    </lineage>
</organism>
<name>A0ABV6ML18_9PSEU</name>
<feature type="compositionally biased region" description="Polar residues" evidence="1">
    <location>
        <begin position="29"/>
        <end position="40"/>
    </location>
</feature>
<evidence type="ECO:0000313" key="2">
    <source>
        <dbReference type="EMBL" id="MFC0540645.1"/>
    </source>
</evidence>
<proteinExistence type="predicted"/>
<dbReference type="EMBL" id="JBHLUD010000001">
    <property type="protein sequence ID" value="MFC0540645.1"/>
    <property type="molecule type" value="Genomic_DNA"/>
</dbReference>
<feature type="region of interest" description="Disordered" evidence="1">
    <location>
        <begin position="26"/>
        <end position="100"/>
    </location>
</feature>
<keyword evidence="3" id="KW-1185">Reference proteome</keyword>
<comment type="caution">
    <text evidence="2">The sequence shown here is derived from an EMBL/GenBank/DDBJ whole genome shotgun (WGS) entry which is preliminary data.</text>
</comment>